<dbReference type="EMBL" id="BAABDF010000007">
    <property type="protein sequence ID" value="GAA3872709.1"/>
    <property type="molecule type" value="Genomic_DNA"/>
</dbReference>
<gene>
    <name evidence="2" type="ORF">GCM10022404_23210</name>
</gene>
<dbReference type="Proteomes" id="UP001399917">
    <property type="component" value="Unassembled WGS sequence"/>
</dbReference>
<protein>
    <submittedName>
        <fullName evidence="2">DUF1223 domain-containing protein</fullName>
    </submittedName>
</protein>
<keyword evidence="1" id="KW-0732">Signal</keyword>
<dbReference type="RefSeq" id="WP_344847333.1">
    <property type="nucleotide sequence ID" value="NZ_BAABDF010000007.1"/>
</dbReference>
<dbReference type="InterPro" id="IPR010634">
    <property type="entry name" value="DUF1223"/>
</dbReference>
<reference evidence="3" key="1">
    <citation type="journal article" date="2019" name="Int. J. Syst. Evol. Microbiol.">
        <title>The Global Catalogue of Microorganisms (GCM) 10K type strain sequencing project: providing services to taxonomists for standard genome sequencing and annotation.</title>
        <authorList>
            <consortium name="The Broad Institute Genomics Platform"/>
            <consortium name="The Broad Institute Genome Sequencing Center for Infectious Disease"/>
            <person name="Wu L."/>
            <person name="Ma J."/>
        </authorList>
    </citation>
    <scope>NUCLEOTIDE SEQUENCE [LARGE SCALE GENOMIC DNA]</scope>
    <source>
        <strain evidence="3">JCM 17190</strain>
    </source>
</reference>
<dbReference type="InterPro" id="IPR036249">
    <property type="entry name" value="Thioredoxin-like_sf"/>
</dbReference>
<evidence type="ECO:0000256" key="1">
    <source>
        <dbReference type="SAM" id="SignalP"/>
    </source>
</evidence>
<evidence type="ECO:0000313" key="2">
    <source>
        <dbReference type="EMBL" id="GAA3872709.1"/>
    </source>
</evidence>
<dbReference type="PANTHER" id="PTHR36057:SF1">
    <property type="entry name" value="LIPOPROTEIN LIPID ATTACHMENT SITE-LIKE PROTEIN, PUTATIVE (DUF1223)-RELATED"/>
    <property type="match status" value="1"/>
</dbReference>
<name>A0ABP7KEE9_9RHOB</name>
<accession>A0ABP7KEE9</accession>
<dbReference type="Pfam" id="PF06764">
    <property type="entry name" value="DUF1223"/>
    <property type="match status" value="1"/>
</dbReference>
<organism evidence="2 3">
    <name type="scientific">Celeribacter arenosi</name>
    <dbReference type="NCBI Taxonomy" id="792649"/>
    <lineage>
        <taxon>Bacteria</taxon>
        <taxon>Pseudomonadati</taxon>
        <taxon>Pseudomonadota</taxon>
        <taxon>Alphaproteobacteria</taxon>
        <taxon>Rhodobacterales</taxon>
        <taxon>Roseobacteraceae</taxon>
        <taxon>Celeribacter</taxon>
    </lineage>
</organism>
<feature type="signal peptide" evidence="1">
    <location>
        <begin position="1"/>
        <end position="22"/>
    </location>
</feature>
<feature type="chain" id="PRO_5046970266" evidence="1">
    <location>
        <begin position="23"/>
        <end position="240"/>
    </location>
</feature>
<dbReference type="PANTHER" id="PTHR36057">
    <property type="match status" value="1"/>
</dbReference>
<evidence type="ECO:0000313" key="3">
    <source>
        <dbReference type="Proteomes" id="UP001399917"/>
    </source>
</evidence>
<dbReference type="SUPFAM" id="SSF52833">
    <property type="entry name" value="Thioredoxin-like"/>
    <property type="match status" value="1"/>
</dbReference>
<keyword evidence="3" id="KW-1185">Reference proteome</keyword>
<comment type="caution">
    <text evidence="2">The sequence shown here is derived from an EMBL/GenBank/DDBJ whole genome shotgun (WGS) entry which is preliminary data.</text>
</comment>
<sequence length="240" mass="26093">MRHLKPFLMSFALACAGTVAQAQDTQSTRVPVVVELFTSQGCSSCPPADAMMNELATRENVIALSLHVDYWDYIGWKDHFAQPKFTLRQKAYAKAAGKRTIYTPQIIVQGADHVIGNKPMKLAELIDRRMTRDAPPAVGLIARRDGTTLTIHLTPVAAGLPVMRVQLVRYKPHERVAIGRGENAGREIDYSNIVTEWTVLRDWDGLGPLSIEAPVAGTDKAAVIVQANGAGPILAATVAN</sequence>
<proteinExistence type="predicted"/>